<accession>A0A8S3PLN2</accession>
<proteinExistence type="predicted"/>
<dbReference type="AlphaFoldDB" id="A0A8S3PLN2"/>
<dbReference type="Proteomes" id="UP000683360">
    <property type="component" value="Unassembled WGS sequence"/>
</dbReference>
<sequence length="160" mass="18292">MTTSQTLNLACTVDFISVLSNSSLLTELIKIIHATYYILLSKVVDQKNMEYLDILQKKSSSLGLEYMDLMEMCTDSEYTTDQEAKPLFTENQNLDFQSTSTRNEFAYLADSILTAVKADINQQFYIEVPENKRYSSVPSEKIHMLYMPTSPLWSNLLLGD</sequence>
<dbReference type="OrthoDB" id="10401963at2759"/>
<dbReference type="EMBL" id="CAJPWZ010000007">
    <property type="protein sequence ID" value="CAG2184544.1"/>
    <property type="molecule type" value="Genomic_DNA"/>
</dbReference>
<reference evidence="1" key="1">
    <citation type="submission" date="2021-03" db="EMBL/GenBank/DDBJ databases">
        <authorList>
            <person name="Bekaert M."/>
        </authorList>
    </citation>
    <scope>NUCLEOTIDE SEQUENCE</scope>
</reference>
<keyword evidence="2" id="KW-1185">Reference proteome</keyword>
<name>A0A8S3PLN2_MYTED</name>
<evidence type="ECO:0000313" key="2">
    <source>
        <dbReference type="Proteomes" id="UP000683360"/>
    </source>
</evidence>
<comment type="caution">
    <text evidence="1">The sequence shown here is derived from an EMBL/GenBank/DDBJ whole genome shotgun (WGS) entry which is preliminary data.</text>
</comment>
<protein>
    <submittedName>
        <fullName evidence="1">Uncharacterized protein</fullName>
    </submittedName>
</protein>
<gene>
    <name evidence="1" type="ORF">MEDL_204</name>
</gene>
<organism evidence="1 2">
    <name type="scientific">Mytilus edulis</name>
    <name type="common">Blue mussel</name>
    <dbReference type="NCBI Taxonomy" id="6550"/>
    <lineage>
        <taxon>Eukaryota</taxon>
        <taxon>Metazoa</taxon>
        <taxon>Spiralia</taxon>
        <taxon>Lophotrochozoa</taxon>
        <taxon>Mollusca</taxon>
        <taxon>Bivalvia</taxon>
        <taxon>Autobranchia</taxon>
        <taxon>Pteriomorphia</taxon>
        <taxon>Mytilida</taxon>
        <taxon>Mytiloidea</taxon>
        <taxon>Mytilidae</taxon>
        <taxon>Mytilinae</taxon>
        <taxon>Mytilus</taxon>
    </lineage>
</organism>
<evidence type="ECO:0000313" key="1">
    <source>
        <dbReference type="EMBL" id="CAG2184544.1"/>
    </source>
</evidence>